<dbReference type="GO" id="GO:0006355">
    <property type="term" value="P:regulation of DNA-templated transcription"/>
    <property type="evidence" value="ECO:0007669"/>
    <property type="project" value="InterPro"/>
</dbReference>
<keyword evidence="1" id="KW-1277">Toxin-antitoxin system</keyword>
<evidence type="ECO:0000313" key="2">
    <source>
        <dbReference type="EMBL" id="DAF62802.1"/>
    </source>
</evidence>
<organism evidence="2">
    <name type="scientific">Myoviridae sp. ctiv53</name>
    <dbReference type="NCBI Taxonomy" id="2827703"/>
    <lineage>
        <taxon>Viruses</taxon>
        <taxon>Duplodnaviria</taxon>
        <taxon>Heunggongvirae</taxon>
        <taxon>Uroviricota</taxon>
        <taxon>Caudoviricetes</taxon>
    </lineage>
</organism>
<accession>A0A8S5TJ32</accession>
<dbReference type="Gene3D" id="1.20.5.780">
    <property type="entry name" value="Single helix bin"/>
    <property type="match status" value="1"/>
</dbReference>
<reference evidence="2" key="1">
    <citation type="journal article" date="2021" name="Proc. Natl. Acad. Sci. U.S.A.">
        <title>A Catalog of Tens of Thousands of Viruses from Human Metagenomes Reveals Hidden Associations with Chronic Diseases.</title>
        <authorList>
            <person name="Tisza M.J."/>
            <person name="Buck C.B."/>
        </authorList>
    </citation>
    <scope>NUCLEOTIDE SEQUENCE</scope>
    <source>
        <strain evidence="2">Ctiv53</strain>
    </source>
</reference>
<dbReference type="InterPro" id="IPR014795">
    <property type="entry name" value="TacA_1-like"/>
</dbReference>
<dbReference type="SUPFAM" id="SSF47598">
    <property type="entry name" value="Ribbon-helix-helix"/>
    <property type="match status" value="1"/>
</dbReference>
<name>A0A8S5TJ32_9CAUD</name>
<proteinExistence type="predicted"/>
<evidence type="ECO:0000256" key="1">
    <source>
        <dbReference type="ARBA" id="ARBA00022649"/>
    </source>
</evidence>
<dbReference type="EMBL" id="BK032828">
    <property type="protein sequence ID" value="DAF62802.1"/>
    <property type="molecule type" value="Genomic_DNA"/>
</dbReference>
<dbReference type="InterPro" id="IPR010985">
    <property type="entry name" value="Ribbon_hlx_hlx"/>
</dbReference>
<sequence length="93" mass="9653">MSKQNVKEPNQETHRIRNNSPIIQAVVRKQEEITLIKQAAALSGSSVSGFVRTAAIKAARQALAASAAEAAALKAAREVLASATRAAESVAAS</sequence>
<protein>
    <submittedName>
        <fullName evidence="2">N-acetyltransferase</fullName>
    </submittedName>
</protein>
<dbReference type="Pfam" id="PF08681">
    <property type="entry name" value="TacA1"/>
    <property type="match status" value="1"/>
</dbReference>